<feature type="coiled-coil region" evidence="1">
    <location>
        <begin position="53"/>
        <end position="80"/>
    </location>
</feature>
<keyword evidence="1" id="KW-0175">Coiled coil</keyword>
<proteinExistence type="predicted"/>
<protein>
    <submittedName>
        <fullName evidence="2">Uncharacterized protein</fullName>
    </submittedName>
</protein>
<dbReference type="AlphaFoldDB" id="A0A3M8RTD7"/>
<reference evidence="2" key="1">
    <citation type="submission" date="2018-10" db="EMBL/GenBank/DDBJ databases">
        <title>Acidithiobacillus sulfuriphilus sp. nov.: an extremely acidophilic sulfur-oxidizing chemolithotroph isolated from a neutral pH environment.</title>
        <authorList>
            <person name="Falagan C."/>
            <person name="Moya-Beltran A."/>
            <person name="Quatrini R."/>
            <person name="Johnson D.B."/>
        </authorList>
    </citation>
    <scope>NUCLEOTIDE SEQUENCE [LARGE SCALE GENOMIC DNA]</scope>
    <source>
        <strain evidence="2">CJ-2</strain>
    </source>
</reference>
<dbReference type="OrthoDB" id="9877284at2"/>
<organism evidence="2">
    <name type="scientific">Acidithiobacillus sulfuriphilus</name>
    <dbReference type="NCBI Taxonomy" id="1867749"/>
    <lineage>
        <taxon>Bacteria</taxon>
        <taxon>Pseudomonadati</taxon>
        <taxon>Pseudomonadota</taxon>
        <taxon>Acidithiobacillia</taxon>
        <taxon>Acidithiobacillales</taxon>
        <taxon>Acidithiobacillaceae</taxon>
        <taxon>Acidithiobacillus</taxon>
    </lineage>
</organism>
<evidence type="ECO:0000256" key="1">
    <source>
        <dbReference type="SAM" id="Coils"/>
    </source>
</evidence>
<sequence>MKLNAMQTQVAKLYEEGTHGQVRTLEDADVHHDALFLFLLQEAETCSDTEDLIGRLAVTIDRLQDLLEALETRSNATAEADEDNEPTNA</sequence>
<gene>
    <name evidence="2" type="ORF">EC580_01520</name>
</gene>
<dbReference type="RefSeq" id="WP_123101558.1">
    <property type="nucleotide sequence ID" value="NZ_CP127527.1"/>
</dbReference>
<dbReference type="EMBL" id="RIZI01000093">
    <property type="protein sequence ID" value="RNF71681.1"/>
    <property type="molecule type" value="Genomic_DNA"/>
</dbReference>
<accession>A0A3M8RTD7</accession>
<evidence type="ECO:0000313" key="2">
    <source>
        <dbReference type="EMBL" id="RNF71681.1"/>
    </source>
</evidence>
<name>A0A3M8RTD7_9PROT</name>
<comment type="caution">
    <text evidence="2">The sequence shown here is derived from an EMBL/GenBank/DDBJ whole genome shotgun (WGS) entry which is preliminary data.</text>
</comment>